<keyword evidence="2 6" id="KW-0812">Transmembrane</keyword>
<dbReference type="Pfam" id="PF11779">
    <property type="entry name" value="SPT_ssu-like"/>
    <property type="match status" value="1"/>
</dbReference>
<dbReference type="Proteomes" id="UP000886523">
    <property type="component" value="Unassembled WGS sequence"/>
</dbReference>
<name>A0A9P6BD34_9AGAM</name>
<dbReference type="InterPro" id="IPR024512">
    <property type="entry name" value="Ser_palmitoyltrfase_ssu-like"/>
</dbReference>
<feature type="transmembrane region" description="Helical" evidence="6">
    <location>
        <begin position="24"/>
        <end position="45"/>
    </location>
</feature>
<sequence length="65" mass="7765">FIFRRRMFFAANLSLSMLEPWEQVLVLSVIFLVIAIFATSLYKYLPHQLEFLRSRAVFYFSGKEL</sequence>
<comment type="subcellular location">
    <subcellularLocation>
        <location evidence="1">Endoplasmic reticulum membrane</location>
        <topology evidence="1">Multi-pass membrane protein</topology>
    </subcellularLocation>
</comment>
<dbReference type="OrthoDB" id="202672at2759"/>
<evidence type="ECO:0000256" key="6">
    <source>
        <dbReference type="SAM" id="Phobius"/>
    </source>
</evidence>
<dbReference type="AlphaFoldDB" id="A0A9P6BD34"/>
<keyword evidence="4 6" id="KW-1133">Transmembrane helix</keyword>
<evidence type="ECO:0000256" key="5">
    <source>
        <dbReference type="ARBA" id="ARBA00023136"/>
    </source>
</evidence>
<evidence type="ECO:0000256" key="1">
    <source>
        <dbReference type="ARBA" id="ARBA00004477"/>
    </source>
</evidence>
<gene>
    <name evidence="7" type="ORF">BS47DRAFT_1286120</name>
</gene>
<evidence type="ECO:0000313" key="8">
    <source>
        <dbReference type="Proteomes" id="UP000886523"/>
    </source>
</evidence>
<evidence type="ECO:0000313" key="7">
    <source>
        <dbReference type="EMBL" id="KAF9521190.1"/>
    </source>
</evidence>
<proteinExistence type="predicted"/>
<keyword evidence="5 6" id="KW-0472">Membrane</keyword>
<keyword evidence="3" id="KW-0256">Endoplasmic reticulum</keyword>
<dbReference type="EMBL" id="MU128909">
    <property type="protein sequence ID" value="KAF9521190.1"/>
    <property type="molecule type" value="Genomic_DNA"/>
</dbReference>
<keyword evidence="8" id="KW-1185">Reference proteome</keyword>
<feature type="non-terminal residue" evidence="7">
    <location>
        <position position="1"/>
    </location>
</feature>
<comment type="caution">
    <text evidence="7">The sequence shown here is derived from an EMBL/GenBank/DDBJ whole genome shotgun (WGS) entry which is preliminary data.</text>
</comment>
<evidence type="ECO:0000256" key="3">
    <source>
        <dbReference type="ARBA" id="ARBA00022824"/>
    </source>
</evidence>
<protein>
    <submittedName>
        <fullName evidence="7">Uncharacterized protein</fullName>
    </submittedName>
</protein>
<dbReference type="GO" id="GO:0005789">
    <property type="term" value="C:endoplasmic reticulum membrane"/>
    <property type="evidence" value="ECO:0007669"/>
    <property type="project" value="UniProtKB-SubCell"/>
</dbReference>
<evidence type="ECO:0000256" key="2">
    <source>
        <dbReference type="ARBA" id="ARBA00022692"/>
    </source>
</evidence>
<evidence type="ECO:0000256" key="4">
    <source>
        <dbReference type="ARBA" id="ARBA00022989"/>
    </source>
</evidence>
<organism evidence="7 8">
    <name type="scientific">Hydnum rufescens UP504</name>
    <dbReference type="NCBI Taxonomy" id="1448309"/>
    <lineage>
        <taxon>Eukaryota</taxon>
        <taxon>Fungi</taxon>
        <taxon>Dikarya</taxon>
        <taxon>Basidiomycota</taxon>
        <taxon>Agaricomycotina</taxon>
        <taxon>Agaricomycetes</taxon>
        <taxon>Cantharellales</taxon>
        <taxon>Hydnaceae</taxon>
        <taxon>Hydnum</taxon>
    </lineage>
</organism>
<reference evidence="7" key="1">
    <citation type="journal article" date="2020" name="Nat. Commun.">
        <title>Large-scale genome sequencing of mycorrhizal fungi provides insights into the early evolution of symbiotic traits.</title>
        <authorList>
            <person name="Miyauchi S."/>
            <person name="Kiss E."/>
            <person name="Kuo A."/>
            <person name="Drula E."/>
            <person name="Kohler A."/>
            <person name="Sanchez-Garcia M."/>
            <person name="Morin E."/>
            <person name="Andreopoulos B."/>
            <person name="Barry K.W."/>
            <person name="Bonito G."/>
            <person name="Buee M."/>
            <person name="Carver A."/>
            <person name="Chen C."/>
            <person name="Cichocki N."/>
            <person name="Clum A."/>
            <person name="Culley D."/>
            <person name="Crous P.W."/>
            <person name="Fauchery L."/>
            <person name="Girlanda M."/>
            <person name="Hayes R.D."/>
            <person name="Keri Z."/>
            <person name="LaButti K."/>
            <person name="Lipzen A."/>
            <person name="Lombard V."/>
            <person name="Magnuson J."/>
            <person name="Maillard F."/>
            <person name="Murat C."/>
            <person name="Nolan M."/>
            <person name="Ohm R.A."/>
            <person name="Pangilinan J."/>
            <person name="Pereira M.F."/>
            <person name="Perotto S."/>
            <person name="Peter M."/>
            <person name="Pfister S."/>
            <person name="Riley R."/>
            <person name="Sitrit Y."/>
            <person name="Stielow J.B."/>
            <person name="Szollosi G."/>
            <person name="Zifcakova L."/>
            <person name="Stursova M."/>
            <person name="Spatafora J.W."/>
            <person name="Tedersoo L."/>
            <person name="Vaario L.M."/>
            <person name="Yamada A."/>
            <person name="Yan M."/>
            <person name="Wang P."/>
            <person name="Xu J."/>
            <person name="Bruns T."/>
            <person name="Baldrian P."/>
            <person name="Vilgalys R."/>
            <person name="Dunand C."/>
            <person name="Henrissat B."/>
            <person name="Grigoriev I.V."/>
            <person name="Hibbett D."/>
            <person name="Nagy L.G."/>
            <person name="Martin F.M."/>
        </authorList>
    </citation>
    <scope>NUCLEOTIDE SEQUENCE</scope>
    <source>
        <strain evidence="7">UP504</strain>
    </source>
</reference>
<accession>A0A9P6BD34</accession>